<dbReference type="PANTHER" id="PTHR23200">
    <property type="entry name" value="METALLO-BETA-LACTAMASE DOMAIN-CONTAINING PROTEIN 1"/>
    <property type="match status" value="1"/>
</dbReference>
<evidence type="ECO:0000313" key="9">
    <source>
        <dbReference type="Proteomes" id="UP001152798"/>
    </source>
</evidence>
<dbReference type="InterPro" id="IPR036866">
    <property type="entry name" value="RibonucZ/Hydroxyglut_hydro"/>
</dbReference>
<protein>
    <recommendedName>
        <fullName evidence="3">Metallo-beta-lactamase domain-containing protein 1</fullName>
    </recommendedName>
    <alternativeName>
        <fullName evidence="4">Endoribonuclease MBLAC1</fullName>
    </alternativeName>
</protein>
<reference evidence="8" key="1">
    <citation type="submission" date="2022-01" db="EMBL/GenBank/DDBJ databases">
        <authorList>
            <person name="King R."/>
        </authorList>
    </citation>
    <scope>NUCLEOTIDE SEQUENCE</scope>
</reference>
<comment type="subcellular location">
    <subcellularLocation>
        <location evidence="1">Cytoplasm</location>
        <location evidence="1">Cytosol</location>
    </subcellularLocation>
</comment>
<feature type="domain" description="Metallo-beta-lactamase" evidence="7">
    <location>
        <begin position="23"/>
        <end position="188"/>
    </location>
</feature>
<comment type="subunit">
    <text evidence="2">Homodimer.</text>
</comment>
<dbReference type="CDD" id="cd07711">
    <property type="entry name" value="MBLAC1-like_MBL-fold"/>
    <property type="match status" value="1"/>
</dbReference>
<evidence type="ECO:0000256" key="6">
    <source>
        <dbReference type="ARBA" id="ARBA00045869"/>
    </source>
</evidence>
<organism evidence="8 9">
    <name type="scientific">Nezara viridula</name>
    <name type="common">Southern green stink bug</name>
    <name type="synonym">Cimex viridulus</name>
    <dbReference type="NCBI Taxonomy" id="85310"/>
    <lineage>
        <taxon>Eukaryota</taxon>
        <taxon>Metazoa</taxon>
        <taxon>Ecdysozoa</taxon>
        <taxon>Arthropoda</taxon>
        <taxon>Hexapoda</taxon>
        <taxon>Insecta</taxon>
        <taxon>Pterygota</taxon>
        <taxon>Neoptera</taxon>
        <taxon>Paraneoptera</taxon>
        <taxon>Hemiptera</taxon>
        <taxon>Heteroptera</taxon>
        <taxon>Panheteroptera</taxon>
        <taxon>Pentatomomorpha</taxon>
        <taxon>Pentatomoidea</taxon>
        <taxon>Pentatomidae</taxon>
        <taxon>Pentatominae</taxon>
        <taxon>Nezara</taxon>
    </lineage>
</organism>
<dbReference type="InterPro" id="IPR039344">
    <property type="entry name" value="MBLAC1"/>
</dbReference>
<name>A0A9P0HQE0_NEZVI</name>
<gene>
    <name evidence="8" type="ORF">NEZAVI_LOCUS14221</name>
</gene>
<accession>A0A9P0HQE0</accession>
<dbReference type="OrthoDB" id="10250730at2759"/>
<proteinExistence type="predicted"/>
<sequence length="206" mass="23098">MAYEVLIIHNGYSKVVEGGMEANCTCTLIKGKYNVIVDTMTPWDSELILKGLEKYGVQPNDIHFIVSTHGHSDHIGNNNLFLNSTHIVGHSISKKNLYFDDPFSEGNPYYIDGDDLKIIATPGHTQTDVTVMVKTADGIVAVAGDLFEKKEDLENEFIWLSAGSECPVLQKYNRRMILQLADYIVPGHGEMFKVTEEIKNKCFVQK</sequence>
<evidence type="ECO:0000313" key="8">
    <source>
        <dbReference type="EMBL" id="CAH1406233.1"/>
    </source>
</evidence>
<dbReference type="SMART" id="SM00849">
    <property type="entry name" value="Lactamase_B"/>
    <property type="match status" value="1"/>
</dbReference>
<dbReference type="GO" id="GO:0031123">
    <property type="term" value="P:RNA 3'-end processing"/>
    <property type="evidence" value="ECO:0007669"/>
    <property type="project" value="UniProtKB-ARBA"/>
</dbReference>
<evidence type="ECO:0000256" key="4">
    <source>
        <dbReference type="ARBA" id="ARBA00032988"/>
    </source>
</evidence>
<dbReference type="AlphaFoldDB" id="A0A9P0HQE0"/>
<dbReference type="PANTHER" id="PTHR23200:SF48">
    <property type="entry name" value="METALLO-BETA-LACTAMASE DOMAIN-CONTAINING PROTEIN 1"/>
    <property type="match status" value="1"/>
</dbReference>
<evidence type="ECO:0000256" key="2">
    <source>
        <dbReference type="ARBA" id="ARBA00011738"/>
    </source>
</evidence>
<comment type="catalytic activity">
    <reaction evidence="5">
        <text>a ribonucleotidyl-ribonucleotide-RNA + H2O = a 3'-end ribonucleotide-RNA + a 5'-end 5'-phospho-ribonucleoside-RNA + H(+)</text>
        <dbReference type="Rhea" id="RHEA:68096"/>
        <dbReference type="Rhea" id="RHEA-COMP:15179"/>
        <dbReference type="Rhea" id="RHEA-COMP:17355"/>
        <dbReference type="Rhea" id="RHEA-COMP:17428"/>
        <dbReference type="ChEBI" id="CHEBI:15377"/>
        <dbReference type="ChEBI" id="CHEBI:15378"/>
        <dbReference type="ChEBI" id="CHEBI:74896"/>
        <dbReference type="ChEBI" id="CHEBI:138282"/>
        <dbReference type="ChEBI" id="CHEBI:173118"/>
    </reaction>
    <physiologicalReaction direction="left-to-right" evidence="5">
        <dbReference type="Rhea" id="RHEA:68097"/>
    </physiologicalReaction>
</comment>
<dbReference type="SUPFAM" id="SSF56281">
    <property type="entry name" value="Metallo-hydrolase/oxidoreductase"/>
    <property type="match status" value="1"/>
</dbReference>
<evidence type="ECO:0000259" key="7">
    <source>
        <dbReference type="SMART" id="SM00849"/>
    </source>
</evidence>
<dbReference type="Pfam" id="PF00753">
    <property type="entry name" value="Lactamase_B"/>
    <property type="match status" value="1"/>
</dbReference>
<keyword evidence="9" id="KW-1185">Reference proteome</keyword>
<evidence type="ECO:0000256" key="5">
    <source>
        <dbReference type="ARBA" id="ARBA00044690"/>
    </source>
</evidence>
<dbReference type="EMBL" id="OV725082">
    <property type="protein sequence ID" value="CAH1406233.1"/>
    <property type="molecule type" value="Genomic_DNA"/>
</dbReference>
<evidence type="ECO:0000256" key="3">
    <source>
        <dbReference type="ARBA" id="ARBA00014856"/>
    </source>
</evidence>
<dbReference type="GO" id="GO:0005829">
    <property type="term" value="C:cytosol"/>
    <property type="evidence" value="ECO:0007669"/>
    <property type="project" value="UniProtKB-SubCell"/>
</dbReference>
<dbReference type="InterPro" id="IPR001279">
    <property type="entry name" value="Metallo-B-lactamas"/>
</dbReference>
<comment type="function">
    <text evidence="6">Endoribonuclease that catalyzes the hydrolysis of histone-coding pre-mRNA 3'-end. Involved in histone pre-mRNA processing during the S-phase of the cell cycle, which is required for entering/progressing through S-phase. Cleaves histone pre-mRNA at a major and a minor cleavage site after the 5'-ACCCA-3' and the 5'-ACCCACA-3' sequence, respectively, and located downstream of the stem-loop. May require the presence of the HDE element located at the histone pre-RNA 3'-end to avoid non-specific cleavage.</text>
</comment>
<evidence type="ECO:0000256" key="1">
    <source>
        <dbReference type="ARBA" id="ARBA00004514"/>
    </source>
</evidence>
<dbReference type="Gene3D" id="3.60.15.10">
    <property type="entry name" value="Ribonuclease Z/Hydroxyacylglutathione hydrolase-like"/>
    <property type="match status" value="1"/>
</dbReference>
<dbReference type="Proteomes" id="UP001152798">
    <property type="component" value="Chromosome 6"/>
</dbReference>